<feature type="transmembrane region" description="Helical" evidence="1">
    <location>
        <begin position="493"/>
        <end position="513"/>
    </location>
</feature>
<sequence length="972" mass="108072">MKRFNWLKQLPPLLWFPLLLSLFFNKIAFSNLILARGDTFLYFYPYWSAAADALRNGRIPLWNPNLFMGAPFLANSQVGFFYPLNWPLWLLLPTPYAVSASILLHLLIAGVGAYLAGRRALGLGRWAGTVTAVLFALGGYLTAQVEHINQLQGLAWMPWFLWVAATVFRSKTGNRWVLVGRGAVGFALLFSLQLLAGHTQTSFITGVMLLIWGGAHGLEVWLLRHAAHGLGLSFQWRRFRRRLPLVLLMGGGLALLITAVQLLPTFELSQYSSRQGGLTPNEALSFSLHPLLLNRALLPAYGQSLFSEYVAILPLTALLLAWLAAWQWRNWRGVLPAIVLVLFGLLLALGIFNPLNWLLVRLPGFNLFRVPARWLAVYALGVALLAGLGWQMVLDRWLLRHRDWLPMRVKENLWHLERPFRWGIGLLIGLIGWNVIANLAAFFIKTGPEAPFEPAGIISLLFWLLELALLFAIILGQRLVFDGESRFKIGLRFAPPASPWLLLPLMAILLFWGTRSHPYNNLTTPEAYFDLRPPLARLIAANPCSELVELDCTTPPDRFLSLSDIFFDVGDQAEIDTIYADQLSSAAQYDYTIAIKQKEIIGPNLPMIFGLAAVDGFDGGILPLANYIQFTQLLLPPEAVTTDGRLREQLAAIPPAQWLDLINSRYIITDKVGDSWRGGVFFDRQHPQSLTTAAADVGFVPDFAADQLLLLADGEPGFVEILLADGRQISVQPVEIEEGLFRIIIDEKPAIVQEISVQPKVGLETAVLQAITLFNTVDDTFQPLTLGQYRLVYSGDVKIYENLDVMPRAFLLPSWTWQPELPSVLAAMQQPDYVVGETAVLLGNGQNQSGVLDASATAIISEYAPERVVVQTVSSQAQLLLLSDAYYAGWQVTVDGTSAELLQADGLFRGVLLPAGEHEVVFTFAPQSYRLGLLITAVGLGLFLFLLVALLILHRLDVGRVENNMHWERTSA</sequence>
<evidence type="ECO:0000256" key="1">
    <source>
        <dbReference type="SAM" id="Phobius"/>
    </source>
</evidence>
<feature type="transmembrane region" description="Helical" evidence="1">
    <location>
        <begin position="96"/>
        <end position="116"/>
    </location>
</feature>
<dbReference type="InterPro" id="IPR018580">
    <property type="entry name" value="Uncharacterised_YfhO"/>
</dbReference>
<feature type="transmembrane region" description="Helical" evidence="1">
    <location>
        <begin position="153"/>
        <end position="169"/>
    </location>
</feature>
<feature type="transmembrane region" description="Helical" evidence="1">
    <location>
        <begin position="123"/>
        <end position="141"/>
    </location>
</feature>
<proteinExistence type="predicted"/>
<evidence type="ECO:0000313" key="2">
    <source>
        <dbReference type="EMBL" id="VAW29966.1"/>
    </source>
</evidence>
<feature type="transmembrane region" description="Helical" evidence="1">
    <location>
        <begin position="420"/>
        <end position="444"/>
    </location>
</feature>
<feature type="transmembrane region" description="Helical" evidence="1">
    <location>
        <begin position="176"/>
        <end position="196"/>
    </location>
</feature>
<gene>
    <name evidence="2" type="ORF">MNBD_CHLOROFLEXI01-3333</name>
</gene>
<dbReference type="Pfam" id="PF09586">
    <property type="entry name" value="YfhO"/>
    <property type="match status" value="1"/>
</dbReference>
<dbReference type="PANTHER" id="PTHR38454:SF1">
    <property type="entry name" value="INTEGRAL MEMBRANE PROTEIN"/>
    <property type="match status" value="1"/>
</dbReference>
<feature type="transmembrane region" description="Helical" evidence="1">
    <location>
        <begin position="202"/>
        <end position="223"/>
    </location>
</feature>
<name>A0A3B0VDD6_9ZZZZ</name>
<feature type="transmembrane region" description="Helical" evidence="1">
    <location>
        <begin position="243"/>
        <end position="263"/>
    </location>
</feature>
<reference evidence="2" key="1">
    <citation type="submission" date="2018-06" db="EMBL/GenBank/DDBJ databases">
        <authorList>
            <person name="Zhirakovskaya E."/>
        </authorList>
    </citation>
    <scope>NUCLEOTIDE SEQUENCE</scope>
</reference>
<keyword evidence="1" id="KW-1133">Transmembrane helix</keyword>
<dbReference type="EMBL" id="UOEU01000017">
    <property type="protein sequence ID" value="VAW29966.1"/>
    <property type="molecule type" value="Genomic_DNA"/>
</dbReference>
<feature type="transmembrane region" description="Helical" evidence="1">
    <location>
        <begin position="931"/>
        <end position="953"/>
    </location>
</feature>
<feature type="transmembrane region" description="Helical" evidence="1">
    <location>
        <begin position="333"/>
        <end position="355"/>
    </location>
</feature>
<keyword evidence="1" id="KW-0812">Transmembrane</keyword>
<organism evidence="2">
    <name type="scientific">hydrothermal vent metagenome</name>
    <dbReference type="NCBI Taxonomy" id="652676"/>
    <lineage>
        <taxon>unclassified sequences</taxon>
        <taxon>metagenomes</taxon>
        <taxon>ecological metagenomes</taxon>
    </lineage>
</organism>
<feature type="transmembrane region" description="Helical" evidence="1">
    <location>
        <begin position="456"/>
        <end position="481"/>
    </location>
</feature>
<evidence type="ECO:0008006" key="3">
    <source>
        <dbReference type="Google" id="ProtNLM"/>
    </source>
</evidence>
<dbReference type="PANTHER" id="PTHR38454">
    <property type="entry name" value="INTEGRAL MEMBRANE PROTEIN-RELATED"/>
    <property type="match status" value="1"/>
</dbReference>
<keyword evidence="1" id="KW-0472">Membrane</keyword>
<dbReference type="AlphaFoldDB" id="A0A3B0VDD6"/>
<accession>A0A3B0VDD6</accession>
<feature type="transmembrane region" description="Helical" evidence="1">
    <location>
        <begin position="306"/>
        <end position="326"/>
    </location>
</feature>
<feature type="transmembrane region" description="Helical" evidence="1">
    <location>
        <begin position="375"/>
        <end position="399"/>
    </location>
</feature>
<protein>
    <recommendedName>
        <fullName evidence="3">Bacterial membrane protein YfhO</fullName>
    </recommendedName>
</protein>